<protein>
    <recommendedName>
        <fullName evidence="3 15">DNA ligase</fullName>
        <ecNumber evidence="2 15">6.5.1.2</ecNumber>
    </recommendedName>
    <alternativeName>
        <fullName evidence="15">Polydeoxyribonucleotide synthase [NAD(+)]</fullName>
    </alternativeName>
</protein>
<dbReference type="CDD" id="cd17748">
    <property type="entry name" value="BRCT_DNA_ligase_like"/>
    <property type="match status" value="1"/>
</dbReference>
<keyword evidence="8 15" id="KW-0862">Zinc</keyword>
<evidence type="ECO:0000256" key="7">
    <source>
        <dbReference type="ARBA" id="ARBA00022763"/>
    </source>
</evidence>
<dbReference type="Pfam" id="PF00533">
    <property type="entry name" value="BRCT"/>
    <property type="match status" value="1"/>
</dbReference>
<evidence type="ECO:0000313" key="19">
    <source>
        <dbReference type="Proteomes" id="UP000579281"/>
    </source>
</evidence>
<evidence type="ECO:0000313" key="18">
    <source>
        <dbReference type="EMBL" id="MBB6213951.1"/>
    </source>
</evidence>
<accession>A0A841KL43</accession>
<feature type="active site" description="N6-AMP-lysine intermediate" evidence="15">
    <location>
        <position position="115"/>
    </location>
</feature>
<dbReference type="EC" id="6.5.1.2" evidence="2 15"/>
<dbReference type="CDD" id="cd00114">
    <property type="entry name" value="LIGANc"/>
    <property type="match status" value="1"/>
</dbReference>
<dbReference type="RefSeq" id="WP_184306932.1">
    <property type="nucleotide sequence ID" value="NZ_JACHEN010000001.1"/>
</dbReference>
<dbReference type="PIRSF" id="PIRSF001604">
    <property type="entry name" value="LigA"/>
    <property type="match status" value="1"/>
</dbReference>
<comment type="function">
    <text evidence="1 15">DNA ligase that catalyzes the formation of phosphodiester linkages between 5'-phosphoryl and 3'-hydroxyl groups in double-stranded DNA using NAD as a coenzyme and as the energy source for the reaction. It is essential for DNA replication and repair of damaged DNA.</text>
</comment>
<dbReference type="InterPro" id="IPR013840">
    <property type="entry name" value="DNAligase_N"/>
</dbReference>
<dbReference type="GO" id="GO:0005829">
    <property type="term" value="C:cytosol"/>
    <property type="evidence" value="ECO:0007669"/>
    <property type="project" value="TreeGrafter"/>
</dbReference>
<dbReference type="PANTHER" id="PTHR23389:SF9">
    <property type="entry name" value="DNA LIGASE"/>
    <property type="match status" value="1"/>
</dbReference>
<dbReference type="Pfam" id="PF12826">
    <property type="entry name" value="HHH_2"/>
    <property type="match status" value="1"/>
</dbReference>
<evidence type="ECO:0000256" key="6">
    <source>
        <dbReference type="ARBA" id="ARBA00022723"/>
    </source>
</evidence>
<name>A0A841KL43_9FIRM</name>
<evidence type="ECO:0000256" key="2">
    <source>
        <dbReference type="ARBA" id="ARBA00012722"/>
    </source>
</evidence>
<dbReference type="Proteomes" id="UP000579281">
    <property type="component" value="Unassembled WGS sequence"/>
</dbReference>
<keyword evidence="19" id="KW-1185">Reference proteome</keyword>
<evidence type="ECO:0000256" key="13">
    <source>
        <dbReference type="ARBA" id="ARBA00034005"/>
    </source>
</evidence>
<dbReference type="Gene3D" id="1.10.150.20">
    <property type="entry name" value="5' to 3' exonuclease, C-terminal subdomain"/>
    <property type="match status" value="2"/>
</dbReference>
<dbReference type="PROSITE" id="PS01055">
    <property type="entry name" value="DNA_LIGASE_N1"/>
    <property type="match status" value="1"/>
</dbReference>
<dbReference type="InterPro" id="IPR003583">
    <property type="entry name" value="Hlx-hairpin-Hlx_DNA-bd_motif"/>
</dbReference>
<comment type="catalytic activity">
    <reaction evidence="13 15 16">
        <text>NAD(+) + (deoxyribonucleotide)n-3'-hydroxyl + 5'-phospho-(deoxyribonucleotide)m = (deoxyribonucleotide)n+m + AMP + beta-nicotinamide D-nucleotide.</text>
        <dbReference type="EC" id="6.5.1.2"/>
    </reaction>
</comment>
<evidence type="ECO:0000256" key="15">
    <source>
        <dbReference type="HAMAP-Rule" id="MF_01588"/>
    </source>
</evidence>
<keyword evidence="6 15" id="KW-0479">Metal-binding</keyword>
<dbReference type="InterPro" id="IPR041663">
    <property type="entry name" value="DisA/LigA_HHH"/>
</dbReference>
<evidence type="ECO:0000256" key="11">
    <source>
        <dbReference type="ARBA" id="ARBA00023204"/>
    </source>
</evidence>
<reference evidence="18 19" key="1">
    <citation type="submission" date="2020-08" db="EMBL/GenBank/DDBJ databases">
        <title>Genomic Encyclopedia of Type Strains, Phase IV (KMG-IV): sequencing the most valuable type-strain genomes for metagenomic binning, comparative biology and taxonomic classification.</title>
        <authorList>
            <person name="Goeker M."/>
        </authorList>
    </citation>
    <scope>NUCLEOTIDE SEQUENCE [LARGE SCALE GENOMIC DNA]</scope>
    <source>
        <strain evidence="18 19">DSM 103526</strain>
    </source>
</reference>
<feature type="binding site" evidence="15">
    <location>
        <position position="285"/>
    </location>
    <ligand>
        <name>NAD(+)</name>
        <dbReference type="ChEBI" id="CHEBI:57540"/>
    </ligand>
</feature>
<dbReference type="GO" id="GO:0003911">
    <property type="term" value="F:DNA ligase (NAD+) activity"/>
    <property type="evidence" value="ECO:0007669"/>
    <property type="project" value="UniProtKB-UniRule"/>
</dbReference>
<dbReference type="Gene3D" id="1.10.287.610">
    <property type="entry name" value="Helix hairpin bin"/>
    <property type="match status" value="1"/>
</dbReference>
<feature type="binding site" evidence="15">
    <location>
        <begin position="83"/>
        <end position="84"/>
    </location>
    <ligand>
        <name>NAD(+)</name>
        <dbReference type="ChEBI" id="CHEBI:57540"/>
    </ligand>
</feature>
<feature type="binding site" evidence="15">
    <location>
        <position position="113"/>
    </location>
    <ligand>
        <name>NAD(+)</name>
        <dbReference type="ChEBI" id="CHEBI:57540"/>
    </ligand>
</feature>
<dbReference type="Gene3D" id="6.20.10.30">
    <property type="match status" value="1"/>
</dbReference>
<dbReference type="NCBIfam" id="NF005932">
    <property type="entry name" value="PRK07956.1"/>
    <property type="match status" value="1"/>
</dbReference>
<comment type="similarity">
    <text evidence="14 15">Belongs to the NAD-dependent DNA ligase family. LigA subfamily.</text>
</comment>
<dbReference type="InterPro" id="IPR004150">
    <property type="entry name" value="NAD_DNA_ligase_OB"/>
</dbReference>
<dbReference type="GO" id="GO:0006260">
    <property type="term" value="P:DNA replication"/>
    <property type="evidence" value="ECO:0007669"/>
    <property type="project" value="UniProtKB-KW"/>
</dbReference>
<dbReference type="Gene3D" id="3.30.470.30">
    <property type="entry name" value="DNA ligase/mRNA capping enzyme"/>
    <property type="match status" value="1"/>
</dbReference>
<dbReference type="AlphaFoldDB" id="A0A841KL43"/>
<feature type="binding site" evidence="15">
    <location>
        <position position="136"/>
    </location>
    <ligand>
        <name>NAD(+)</name>
        <dbReference type="ChEBI" id="CHEBI:57540"/>
    </ligand>
</feature>
<keyword evidence="7 15" id="KW-0227">DNA damage</keyword>
<evidence type="ECO:0000256" key="8">
    <source>
        <dbReference type="ARBA" id="ARBA00022833"/>
    </source>
</evidence>
<evidence type="ECO:0000256" key="9">
    <source>
        <dbReference type="ARBA" id="ARBA00022842"/>
    </source>
</evidence>
<dbReference type="InterPro" id="IPR001357">
    <property type="entry name" value="BRCT_dom"/>
</dbReference>
<dbReference type="InterPro" id="IPR010994">
    <property type="entry name" value="RuvA_2-like"/>
</dbReference>
<feature type="binding site" evidence="15">
    <location>
        <position position="426"/>
    </location>
    <ligand>
        <name>Zn(2+)</name>
        <dbReference type="ChEBI" id="CHEBI:29105"/>
    </ligand>
</feature>
<evidence type="ECO:0000256" key="16">
    <source>
        <dbReference type="RuleBase" id="RU000618"/>
    </source>
</evidence>
<dbReference type="SUPFAM" id="SSF47781">
    <property type="entry name" value="RuvA domain 2-like"/>
    <property type="match status" value="1"/>
</dbReference>
<evidence type="ECO:0000256" key="1">
    <source>
        <dbReference type="ARBA" id="ARBA00004067"/>
    </source>
</evidence>
<dbReference type="Pfam" id="PF03119">
    <property type="entry name" value="DNA_ligase_ZBD"/>
    <property type="match status" value="1"/>
</dbReference>
<dbReference type="GO" id="GO:0003677">
    <property type="term" value="F:DNA binding"/>
    <property type="evidence" value="ECO:0007669"/>
    <property type="project" value="InterPro"/>
</dbReference>
<feature type="binding site" evidence="15">
    <location>
        <position position="406"/>
    </location>
    <ligand>
        <name>Zn(2+)</name>
        <dbReference type="ChEBI" id="CHEBI:29105"/>
    </ligand>
</feature>
<comment type="caution">
    <text evidence="18">The sequence shown here is derived from an EMBL/GenBank/DDBJ whole genome shotgun (WGS) entry which is preliminary data.</text>
</comment>
<dbReference type="InterPro" id="IPR018239">
    <property type="entry name" value="DNA_ligase_AS"/>
</dbReference>
<dbReference type="GO" id="GO:0006281">
    <property type="term" value="P:DNA repair"/>
    <property type="evidence" value="ECO:0007669"/>
    <property type="project" value="UniProtKB-KW"/>
</dbReference>
<keyword evidence="5 15" id="KW-0235">DNA replication</keyword>
<dbReference type="NCBIfam" id="TIGR00575">
    <property type="entry name" value="dnlj"/>
    <property type="match status" value="1"/>
</dbReference>
<dbReference type="SMART" id="SM00532">
    <property type="entry name" value="LIGANc"/>
    <property type="match status" value="1"/>
</dbReference>
<dbReference type="InterPro" id="IPR001679">
    <property type="entry name" value="DNA_ligase"/>
</dbReference>
<dbReference type="Pfam" id="PF03120">
    <property type="entry name" value="OB_DNA_ligase"/>
    <property type="match status" value="1"/>
</dbReference>
<organism evidence="18 19">
    <name type="scientific">Anaerosolibacter carboniphilus</name>
    <dbReference type="NCBI Taxonomy" id="1417629"/>
    <lineage>
        <taxon>Bacteria</taxon>
        <taxon>Bacillati</taxon>
        <taxon>Bacillota</taxon>
        <taxon>Clostridia</taxon>
        <taxon>Peptostreptococcales</taxon>
        <taxon>Thermotaleaceae</taxon>
        <taxon>Anaerosolibacter</taxon>
    </lineage>
</organism>
<dbReference type="Pfam" id="PF22745">
    <property type="entry name" value="Nlig-Ia"/>
    <property type="match status" value="1"/>
</dbReference>
<dbReference type="FunFam" id="2.40.50.140:FF:000012">
    <property type="entry name" value="DNA ligase"/>
    <property type="match status" value="1"/>
</dbReference>
<dbReference type="Gene3D" id="2.40.50.140">
    <property type="entry name" value="Nucleic acid-binding proteins"/>
    <property type="match status" value="1"/>
</dbReference>
<dbReference type="FunFam" id="3.30.470.30:FF:000001">
    <property type="entry name" value="DNA ligase"/>
    <property type="match status" value="1"/>
</dbReference>
<dbReference type="FunFam" id="1.10.287.610:FF:000002">
    <property type="entry name" value="DNA ligase"/>
    <property type="match status" value="1"/>
</dbReference>
<dbReference type="InterPro" id="IPR004149">
    <property type="entry name" value="Znf_DNAligase_C4"/>
</dbReference>
<evidence type="ECO:0000256" key="10">
    <source>
        <dbReference type="ARBA" id="ARBA00023027"/>
    </source>
</evidence>
<dbReference type="Gene3D" id="3.40.50.10190">
    <property type="entry name" value="BRCT domain"/>
    <property type="match status" value="1"/>
</dbReference>
<comment type="caution">
    <text evidence="15">Lacks conserved residue(s) required for the propagation of feature annotation.</text>
</comment>
<dbReference type="SMART" id="SM00278">
    <property type="entry name" value="HhH1"/>
    <property type="match status" value="3"/>
</dbReference>
<dbReference type="FunFam" id="1.10.150.20:FF:000007">
    <property type="entry name" value="DNA ligase"/>
    <property type="match status" value="1"/>
</dbReference>
<dbReference type="FunFam" id="1.10.150.20:FF:000006">
    <property type="entry name" value="DNA ligase"/>
    <property type="match status" value="1"/>
</dbReference>
<feature type="binding site" evidence="15">
    <location>
        <position position="170"/>
    </location>
    <ligand>
        <name>NAD(+)</name>
        <dbReference type="ChEBI" id="CHEBI:57540"/>
    </ligand>
</feature>
<comment type="cofactor">
    <cofactor evidence="15">
        <name>Mg(2+)</name>
        <dbReference type="ChEBI" id="CHEBI:18420"/>
    </cofactor>
    <cofactor evidence="15">
        <name>Mn(2+)</name>
        <dbReference type="ChEBI" id="CHEBI:29035"/>
    </cofactor>
</comment>
<proteinExistence type="inferred from homology"/>
<dbReference type="SUPFAM" id="SSF52113">
    <property type="entry name" value="BRCT domain"/>
    <property type="match status" value="1"/>
</dbReference>
<feature type="binding site" evidence="15">
    <location>
        <position position="309"/>
    </location>
    <ligand>
        <name>NAD(+)</name>
        <dbReference type="ChEBI" id="CHEBI:57540"/>
    </ligand>
</feature>
<evidence type="ECO:0000256" key="5">
    <source>
        <dbReference type="ARBA" id="ARBA00022705"/>
    </source>
</evidence>
<dbReference type="InterPro" id="IPR013839">
    <property type="entry name" value="DNAligase_adenylation"/>
</dbReference>
<dbReference type="Pfam" id="PF14520">
    <property type="entry name" value="HHH_5"/>
    <property type="match status" value="1"/>
</dbReference>
<evidence type="ECO:0000256" key="14">
    <source>
        <dbReference type="ARBA" id="ARBA00060881"/>
    </source>
</evidence>
<dbReference type="HAMAP" id="MF_01588">
    <property type="entry name" value="DNA_ligase_A"/>
    <property type="match status" value="1"/>
</dbReference>
<sequence>MDQKEALAKINNLREQINHHNYRYYVLDTPEISDYAYDQLMKELIDLETLFPELMTSDSPSQRVGGVPLSAFQQVTHTIPMLSLDNSYDPGDLREFDKRIRKAIGERVEYVVELKIDGLSVALRYEDGRFVQGATRGDGYVGEDITLNLRTIKSIPLKLKEEEDLEVRGEVYISREKFAELNQKQEEKGEALFANPRNAAAGSLRQLDSKVTAQRPLDIFVFNIQTMEHKVFQTHSEGLEYLKSQGFKTSMYEICQDIDEVIEQCEKWARQRNELPFDIDGLVIKVNDLQLREQLGSKSKSPRWAIAYKFPAEQQKTFVQDIVVQVGRTGALTPTAVLDPVRVAGSVISRATLHNEDYIRQKDIRIGDRVWIQKAGDVIPEVVSVIFDERTGHEQEFVMPKACPTCGHQTTRLEGEAVTRCMNAACPDQLRRGIIHFVSRNAMNIEGLGESIVALLLDNKLIQDVADLYYLKKEDLIPLERMGEKSAQNLMDAIEKSKGNDLERVIFGLGIKLVGERAAGLLADAFGSMDRLIHASYEEITAIPEIGDKMAESLVAFLKEESNLYIIGKLKAAGVNMENQTINDEQVEKKFEGQTFVLTGTLEKYTRNEAKEIIERLGGRVSGSVSKKTSYVLAGTEAGSKLDKAVELGVKVIDENEFEKML</sequence>
<keyword evidence="10 15" id="KW-0520">NAD</keyword>
<dbReference type="PROSITE" id="PS50172">
    <property type="entry name" value="BRCT"/>
    <property type="match status" value="1"/>
</dbReference>
<gene>
    <name evidence="15" type="primary">ligA</name>
    <name evidence="18" type="ORF">HNQ80_000020</name>
</gene>
<keyword evidence="4 15" id="KW-0436">Ligase</keyword>
<dbReference type="PROSITE" id="PS01056">
    <property type="entry name" value="DNA_LIGASE_N2"/>
    <property type="match status" value="1"/>
</dbReference>
<keyword evidence="12 15" id="KW-0464">Manganese</keyword>
<evidence type="ECO:0000259" key="17">
    <source>
        <dbReference type="PROSITE" id="PS50172"/>
    </source>
</evidence>
<dbReference type="FunFam" id="3.40.50.10190:FF:000054">
    <property type="entry name" value="DNA ligase"/>
    <property type="match status" value="1"/>
</dbReference>
<evidence type="ECO:0000256" key="12">
    <source>
        <dbReference type="ARBA" id="ARBA00023211"/>
    </source>
</evidence>
<dbReference type="GO" id="GO:0046872">
    <property type="term" value="F:metal ion binding"/>
    <property type="evidence" value="ECO:0007669"/>
    <property type="project" value="UniProtKB-KW"/>
</dbReference>
<feature type="binding site" evidence="15">
    <location>
        <begin position="34"/>
        <end position="38"/>
    </location>
    <ligand>
        <name>NAD(+)</name>
        <dbReference type="ChEBI" id="CHEBI:57540"/>
    </ligand>
</feature>
<dbReference type="SMART" id="SM00292">
    <property type="entry name" value="BRCT"/>
    <property type="match status" value="1"/>
</dbReference>
<evidence type="ECO:0000256" key="4">
    <source>
        <dbReference type="ARBA" id="ARBA00022598"/>
    </source>
</evidence>
<dbReference type="SUPFAM" id="SSF50249">
    <property type="entry name" value="Nucleic acid-binding proteins"/>
    <property type="match status" value="1"/>
</dbReference>
<dbReference type="InterPro" id="IPR036420">
    <property type="entry name" value="BRCT_dom_sf"/>
</dbReference>
<dbReference type="SUPFAM" id="SSF56091">
    <property type="entry name" value="DNA ligase/mRNA capping enzyme, catalytic domain"/>
    <property type="match status" value="1"/>
</dbReference>
<feature type="binding site" evidence="15">
    <location>
        <position position="403"/>
    </location>
    <ligand>
        <name>Zn(2+)</name>
        <dbReference type="ChEBI" id="CHEBI:29105"/>
    </ligand>
</feature>
<keyword evidence="11 15" id="KW-0234">DNA repair</keyword>
<dbReference type="InterPro" id="IPR012340">
    <property type="entry name" value="NA-bd_OB-fold"/>
</dbReference>
<dbReference type="InterPro" id="IPR033136">
    <property type="entry name" value="DNA_ligase_CS"/>
</dbReference>
<keyword evidence="9 15" id="KW-0460">Magnesium</keyword>
<dbReference type="PANTHER" id="PTHR23389">
    <property type="entry name" value="CHROMOSOME TRANSMISSION FIDELITY FACTOR 18"/>
    <property type="match status" value="1"/>
</dbReference>
<dbReference type="EMBL" id="JACHEN010000001">
    <property type="protein sequence ID" value="MBB6213951.1"/>
    <property type="molecule type" value="Genomic_DNA"/>
</dbReference>
<feature type="domain" description="BRCT" evidence="17">
    <location>
        <begin position="586"/>
        <end position="662"/>
    </location>
</feature>
<evidence type="ECO:0000256" key="3">
    <source>
        <dbReference type="ARBA" id="ARBA00013308"/>
    </source>
</evidence>
<dbReference type="Pfam" id="PF01653">
    <property type="entry name" value="DNA_ligase_aden"/>
    <property type="match status" value="1"/>
</dbReference>